<reference evidence="1 2" key="1">
    <citation type="submission" date="2023-12" db="EMBL/GenBank/DDBJ databases">
        <title>Marinobacter qingdaonensis sp. nov., isolated from the intertidal sediment of Qingdao, PR China.</title>
        <authorList>
            <person name="Li Y."/>
        </authorList>
    </citation>
    <scope>NUCLEOTIDE SEQUENCE [LARGE SCALE GENOMIC DNA]</scope>
    <source>
        <strain evidence="1 2">ASW11-75</strain>
    </source>
</reference>
<proteinExistence type="predicted"/>
<keyword evidence="2" id="KW-1185">Reference proteome</keyword>
<accession>A0ABU5NU81</accession>
<evidence type="ECO:0000313" key="1">
    <source>
        <dbReference type="EMBL" id="MEA1079381.1"/>
    </source>
</evidence>
<dbReference type="PROSITE" id="PS51257">
    <property type="entry name" value="PROKAR_LIPOPROTEIN"/>
    <property type="match status" value="1"/>
</dbReference>
<evidence type="ECO:0000313" key="2">
    <source>
        <dbReference type="Proteomes" id="UP001305746"/>
    </source>
</evidence>
<comment type="caution">
    <text evidence="1">The sequence shown here is derived from an EMBL/GenBank/DDBJ whole genome shotgun (WGS) entry which is preliminary data.</text>
</comment>
<gene>
    <name evidence="1" type="ORF">U5822_01785</name>
</gene>
<name>A0ABU5NU81_9GAMM</name>
<organism evidence="1 2">
    <name type="scientific">Marinobacter qingdaonensis</name>
    <dbReference type="NCBI Taxonomy" id="3108486"/>
    <lineage>
        <taxon>Bacteria</taxon>
        <taxon>Pseudomonadati</taxon>
        <taxon>Pseudomonadota</taxon>
        <taxon>Gammaproteobacteria</taxon>
        <taxon>Pseudomonadales</taxon>
        <taxon>Marinobacteraceae</taxon>
        <taxon>Marinobacter</taxon>
    </lineage>
</organism>
<dbReference type="Pfam" id="PF19795">
    <property type="entry name" value="DUF6279"/>
    <property type="match status" value="1"/>
</dbReference>
<dbReference type="PIRSF" id="PIRSF028200">
    <property type="entry name" value="UCP028200"/>
    <property type="match status" value="1"/>
</dbReference>
<dbReference type="Proteomes" id="UP001305746">
    <property type="component" value="Unassembled WGS sequence"/>
</dbReference>
<dbReference type="InterPro" id="IPR016875">
    <property type="entry name" value="UCP028200"/>
</dbReference>
<dbReference type="RefSeq" id="WP_322853907.1">
    <property type="nucleotide sequence ID" value="NZ_JAYDCJ010000001.1"/>
</dbReference>
<protein>
    <submittedName>
        <fullName evidence="1">DUF6279 family lipoprotein</fullName>
    </submittedName>
</protein>
<sequence length="303" mass="35091">MNRTHPRQRLTWLALLAIGLMMISACSSTRMAYRYADWGIVWWVEDYLTLTDAQKTELNRSLDELRAWHCASELPRYQAWLDTLQDDVRAREFSPATLAHHQQRLFGFFPPLMNQITPIATRLLASLSDAQVSELEQNMRQRQQDLADEYLEGDTEDRIAARAERTRERTERWLGELNAQQRALIAEWSEQRGRQTEIWLQGRQQWQDALLAALEHRHQPGFANQVESLILDAERFRGEDYREMMADSRAALNALMHELMMASDAIQVAHLADRAAELNRDFEALTCHGGAKVANAMDDQTVR</sequence>
<dbReference type="EMBL" id="JAYDCJ010000001">
    <property type="protein sequence ID" value="MEA1079381.1"/>
    <property type="molecule type" value="Genomic_DNA"/>
</dbReference>
<keyword evidence="1" id="KW-0449">Lipoprotein</keyword>